<dbReference type="Proteomes" id="UP000245629">
    <property type="component" value="Chromosome 2"/>
</dbReference>
<dbReference type="GO" id="GO:0016151">
    <property type="term" value="F:nickel cation binding"/>
    <property type="evidence" value="ECO:0007669"/>
    <property type="project" value="UniProtKB-UniRule"/>
</dbReference>
<keyword evidence="7 9" id="KW-0408">Iron</keyword>
<evidence type="ECO:0000256" key="5">
    <source>
        <dbReference type="ARBA" id="ARBA00022964"/>
    </source>
</evidence>
<dbReference type="InterPro" id="IPR014710">
    <property type="entry name" value="RmlC-like_jellyroll"/>
</dbReference>
<feature type="site" description="May play a role in transmitting local conformational changes" evidence="9">
    <location>
        <position position="102"/>
    </location>
</feature>
<dbReference type="HAMAP" id="MF_01682">
    <property type="entry name" value="Salvage_MtnD"/>
    <property type="match status" value="1"/>
</dbReference>
<keyword evidence="2 9" id="KW-0533">Nickel</keyword>
<comment type="cofactor">
    <cofactor evidence="9">
        <name>Ni(2+)</name>
        <dbReference type="ChEBI" id="CHEBI:49786"/>
    </cofactor>
    <text evidence="9">Binds 1 nickel ion per monomer.</text>
</comment>
<proteinExistence type="inferred from homology"/>
<dbReference type="KEGG" id="azz:DEW08_12180"/>
<dbReference type="SUPFAM" id="SSF51182">
    <property type="entry name" value="RmlC-like cupins"/>
    <property type="match status" value="1"/>
</dbReference>
<evidence type="ECO:0000256" key="6">
    <source>
        <dbReference type="ARBA" id="ARBA00023002"/>
    </source>
</evidence>
<evidence type="ECO:0000313" key="11">
    <source>
        <dbReference type="Proteomes" id="UP000245629"/>
    </source>
</evidence>
<dbReference type="GO" id="GO:0019284">
    <property type="term" value="P:L-methionine salvage from S-adenosylmethionine"/>
    <property type="evidence" value="ECO:0007669"/>
    <property type="project" value="InterPro"/>
</dbReference>
<comment type="function">
    <text evidence="9">Catalyzes 2 different reactions between oxygene and the acireductone 1,2-dihydroxy-3-keto-5-methylthiopentene (DHK-MTPene) depending upon the metal bound in the active site. Fe-containing acireductone dioxygenase (Fe-ARD) produces formate and 2-keto-4-methylthiobutyrate (KMTB), the alpha-ketoacid precursor of methionine in the methionine recycle pathway. Ni-containing acireductone dioxygenase (Ni-ARD) produces methylthiopropionate, carbon monoxide and formate, and does not lie on the methionine recycle pathway.</text>
</comment>
<dbReference type="AlphaFoldDB" id="A0A2S2CR33"/>
<dbReference type="Gene3D" id="2.60.120.10">
    <property type="entry name" value="Jelly Rolls"/>
    <property type="match status" value="1"/>
</dbReference>
<dbReference type="Pfam" id="PF03079">
    <property type="entry name" value="ARD"/>
    <property type="match status" value="1"/>
</dbReference>
<keyword evidence="8 9" id="KW-0486">Methionine biosynthesis</keyword>
<feature type="binding site" evidence="9">
    <location>
        <position position="141"/>
    </location>
    <ligand>
        <name>Ni(2+)</name>
        <dbReference type="ChEBI" id="CHEBI:49786"/>
    </ligand>
</feature>
<dbReference type="OrthoDB" id="9795636at2"/>
<comment type="similarity">
    <text evidence="9">Belongs to the acireductone dioxygenase (ARD) family.</text>
</comment>
<name>A0A2S2CR33_9PROT</name>
<evidence type="ECO:0000256" key="9">
    <source>
        <dbReference type="HAMAP-Rule" id="MF_01682"/>
    </source>
</evidence>
<dbReference type="EC" id="1.13.11.54" evidence="9"/>
<comment type="cofactor">
    <cofactor evidence="9">
        <name>Fe(2+)</name>
        <dbReference type="ChEBI" id="CHEBI:29033"/>
    </cofactor>
    <text evidence="9">Binds 1 Fe(2+) cation per monomer.</text>
</comment>
<protein>
    <recommendedName>
        <fullName evidence="9">Acireductone dioxygenase</fullName>
    </recommendedName>
    <alternativeName>
        <fullName evidence="9">1,2-dihydroxy-3-keto-5-methylthiopentene dioxygenase</fullName>
        <shortName evidence="9">DHK-MTPene dioxygenase</shortName>
    </alternativeName>
    <alternativeName>
        <fullName evidence="9">Acireductone dioxygenase (Fe(2+)-requiring)</fullName>
        <shortName evidence="9">ARD'</shortName>
        <shortName evidence="9">Fe-ARD</shortName>
        <ecNumber evidence="9">1.13.11.54</ecNumber>
    </alternativeName>
    <alternativeName>
        <fullName evidence="9">Acireductone dioxygenase (Ni(2+)-requiring)</fullName>
        <shortName evidence="9">ARD</shortName>
        <shortName evidence="9">Ni-ARD</shortName>
        <ecNumber evidence="9">1.13.11.53</ecNumber>
    </alternativeName>
</protein>
<dbReference type="InterPro" id="IPR023956">
    <property type="entry name" value="ARD_bac"/>
</dbReference>
<dbReference type="GO" id="GO:0005506">
    <property type="term" value="F:iron ion binding"/>
    <property type="evidence" value="ECO:0007669"/>
    <property type="project" value="UniProtKB-UniRule"/>
</dbReference>
<sequence>MAHLTVYDDYNPAQPCLATADRAVLAGHLALAGILFEQWSAERPLPEEAGDEAVLAAYADAVAALRRDRGFRSVDVVRVPRGIAGAAALRARFTFEHTHDEDEARFFVEGSGAFYLHVDRKVFRVVCEAGDLLNVPAGTRHWFDMGPDPAFTAIRFFTRPDGWVAQATGSPIAGLFPAYGPQPLPA</sequence>
<feature type="binding site" evidence="9">
    <location>
        <position position="141"/>
    </location>
    <ligand>
        <name>Fe(2+)</name>
        <dbReference type="ChEBI" id="CHEBI:29033"/>
    </ligand>
</feature>
<comment type="subunit">
    <text evidence="9">Monomer.</text>
</comment>
<evidence type="ECO:0000256" key="2">
    <source>
        <dbReference type="ARBA" id="ARBA00022596"/>
    </source>
</evidence>
<evidence type="ECO:0000256" key="8">
    <source>
        <dbReference type="ARBA" id="ARBA00023167"/>
    </source>
</evidence>
<reference evidence="11" key="1">
    <citation type="submission" date="2018-05" db="EMBL/GenBank/DDBJ databases">
        <title>Azospirillum thermophila sp. nov., a novel isolated from hot spring.</title>
        <authorList>
            <person name="Zhao Z."/>
        </authorList>
    </citation>
    <scope>NUCLEOTIDE SEQUENCE [LARGE SCALE GENOMIC DNA]</scope>
    <source>
        <strain evidence="11">CFH 70021</strain>
    </source>
</reference>
<keyword evidence="11" id="KW-1185">Reference proteome</keyword>
<dbReference type="EC" id="1.13.11.53" evidence="9"/>
<feature type="site" description="Important to generate the dianion" evidence="9">
    <location>
        <position position="105"/>
    </location>
</feature>
<feature type="binding site" evidence="9">
    <location>
        <position position="103"/>
    </location>
    <ligand>
        <name>Fe(2+)</name>
        <dbReference type="ChEBI" id="CHEBI:29033"/>
    </ligand>
</feature>
<keyword evidence="5 9" id="KW-0223">Dioxygenase</keyword>
<dbReference type="InterPro" id="IPR011051">
    <property type="entry name" value="RmlC_Cupin_sf"/>
</dbReference>
<feature type="binding site" evidence="9">
    <location>
        <position position="97"/>
    </location>
    <ligand>
        <name>Fe(2+)</name>
        <dbReference type="ChEBI" id="CHEBI:29033"/>
    </ligand>
</feature>
<accession>A0A2S2CR33</accession>
<dbReference type="PANTHER" id="PTHR23418">
    <property type="entry name" value="ACIREDUCTONE DIOXYGENASE"/>
    <property type="match status" value="1"/>
</dbReference>
<dbReference type="InterPro" id="IPR004313">
    <property type="entry name" value="ARD"/>
</dbReference>
<evidence type="ECO:0000256" key="7">
    <source>
        <dbReference type="ARBA" id="ARBA00023004"/>
    </source>
</evidence>
<evidence type="ECO:0000256" key="4">
    <source>
        <dbReference type="ARBA" id="ARBA00022723"/>
    </source>
</evidence>
<feature type="binding site" evidence="9">
    <location>
        <position position="99"/>
    </location>
    <ligand>
        <name>Fe(2+)</name>
        <dbReference type="ChEBI" id="CHEBI:29033"/>
    </ligand>
</feature>
<dbReference type="PANTHER" id="PTHR23418:SF0">
    <property type="entry name" value="ACIREDUCTONE DIOXYGENASE"/>
    <property type="match status" value="1"/>
</dbReference>
<dbReference type="GO" id="GO:0010309">
    <property type="term" value="F:acireductone dioxygenase [iron(II)-requiring] activity"/>
    <property type="evidence" value="ECO:0007669"/>
    <property type="project" value="UniProtKB-UniRule"/>
</dbReference>
<evidence type="ECO:0000256" key="3">
    <source>
        <dbReference type="ARBA" id="ARBA00022605"/>
    </source>
</evidence>
<dbReference type="EMBL" id="CP029353">
    <property type="protein sequence ID" value="AWK86885.1"/>
    <property type="molecule type" value="Genomic_DNA"/>
</dbReference>
<comment type="catalytic activity">
    <reaction evidence="1 9">
        <text>1,2-dihydroxy-5-(methylsulfanyl)pent-1-en-3-one + O2 = 4-methylsulfanyl-2-oxobutanoate + formate + 2 H(+)</text>
        <dbReference type="Rhea" id="RHEA:24504"/>
        <dbReference type="ChEBI" id="CHEBI:15378"/>
        <dbReference type="ChEBI" id="CHEBI:15379"/>
        <dbReference type="ChEBI" id="CHEBI:15740"/>
        <dbReference type="ChEBI" id="CHEBI:16723"/>
        <dbReference type="ChEBI" id="CHEBI:49252"/>
        <dbReference type="EC" id="1.13.11.54"/>
    </reaction>
</comment>
<dbReference type="GO" id="GO:0010308">
    <property type="term" value="F:acireductone dioxygenase (Ni2+-requiring) activity"/>
    <property type="evidence" value="ECO:0007669"/>
    <property type="project" value="UniProtKB-UniRule"/>
</dbReference>
<feature type="site" description="May play a role in metal incorporation in vivo" evidence="9">
    <location>
        <position position="96"/>
    </location>
</feature>
<gene>
    <name evidence="9" type="primary">mtnD</name>
    <name evidence="10" type="ORF">DEW08_12180</name>
</gene>
<dbReference type="RefSeq" id="WP_109327452.1">
    <property type="nucleotide sequence ID" value="NZ_CP029353.1"/>
</dbReference>
<evidence type="ECO:0000313" key="10">
    <source>
        <dbReference type="EMBL" id="AWK86885.1"/>
    </source>
</evidence>
<feature type="binding site" evidence="9">
    <location>
        <position position="99"/>
    </location>
    <ligand>
        <name>Ni(2+)</name>
        <dbReference type="ChEBI" id="CHEBI:49786"/>
    </ligand>
</feature>
<evidence type="ECO:0000256" key="1">
    <source>
        <dbReference type="ARBA" id="ARBA00000428"/>
    </source>
</evidence>
<keyword evidence="4 9" id="KW-0479">Metal-binding</keyword>
<organism evidence="10 11">
    <name type="scientific">Azospirillum thermophilum</name>
    <dbReference type="NCBI Taxonomy" id="2202148"/>
    <lineage>
        <taxon>Bacteria</taxon>
        <taxon>Pseudomonadati</taxon>
        <taxon>Pseudomonadota</taxon>
        <taxon>Alphaproteobacteria</taxon>
        <taxon>Rhodospirillales</taxon>
        <taxon>Azospirillaceae</taxon>
        <taxon>Azospirillum</taxon>
    </lineage>
</organism>
<dbReference type="UniPathway" id="UPA00904">
    <property type="reaction ID" value="UER00878"/>
</dbReference>
<dbReference type="CDD" id="cd02232">
    <property type="entry name" value="cupin_ARD"/>
    <property type="match status" value="1"/>
</dbReference>
<feature type="binding site" evidence="9">
    <location>
        <position position="103"/>
    </location>
    <ligand>
        <name>Ni(2+)</name>
        <dbReference type="ChEBI" id="CHEBI:49786"/>
    </ligand>
</feature>
<keyword evidence="6 9" id="KW-0560">Oxidoreductase</keyword>
<comment type="pathway">
    <text evidence="9">Amino-acid biosynthesis; L-methionine biosynthesis via salvage pathway; L-methionine from S-methyl-5-thio-alpha-D-ribose 1-phosphate: step 5/6.</text>
</comment>
<dbReference type="GO" id="GO:0019509">
    <property type="term" value="P:L-methionine salvage from methylthioadenosine"/>
    <property type="evidence" value="ECO:0007669"/>
    <property type="project" value="UniProtKB-UniRule"/>
</dbReference>
<feature type="binding site" evidence="9">
    <location>
        <position position="97"/>
    </location>
    <ligand>
        <name>Ni(2+)</name>
        <dbReference type="ChEBI" id="CHEBI:49786"/>
    </ligand>
</feature>
<keyword evidence="3 9" id="KW-0028">Amino-acid biosynthesis</keyword>
<comment type="catalytic activity">
    <reaction evidence="9">
        <text>1,2-dihydroxy-5-(methylsulfanyl)pent-1-en-3-one + O2 = 3-(methylsulfanyl)propanoate + CO + formate + 2 H(+)</text>
        <dbReference type="Rhea" id="RHEA:14161"/>
        <dbReference type="ChEBI" id="CHEBI:15378"/>
        <dbReference type="ChEBI" id="CHEBI:15379"/>
        <dbReference type="ChEBI" id="CHEBI:15740"/>
        <dbReference type="ChEBI" id="CHEBI:17245"/>
        <dbReference type="ChEBI" id="CHEBI:49016"/>
        <dbReference type="ChEBI" id="CHEBI:49252"/>
        <dbReference type="EC" id="1.13.11.53"/>
    </reaction>
</comment>